<reference evidence="1" key="2">
    <citation type="submission" date="2023-03" db="EMBL/GenBank/DDBJ databases">
        <authorList>
            <person name="Inwood S.N."/>
            <person name="Skelly J.G."/>
            <person name="Guhlin J."/>
            <person name="Harrop T.W.R."/>
            <person name="Goldson S.G."/>
            <person name="Dearden P.K."/>
        </authorList>
    </citation>
    <scope>NUCLEOTIDE SEQUENCE</scope>
    <source>
        <strain evidence="1">Irish</strain>
        <tissue evidence="1">Whole body</tissue>
    </source>
</reference>
<gene>
    <name evidence="1" type="ORF">PV328_010982</name>
</gene>
<protein>
    <submittedName>
        <fullName evidence="1">Uncharacterized protein</fullName>
    </submittedName>
</protein>
<accession>A0AA39FIW9</accession>
<proteinExistence type="predicted"/>
<reference evidence="1" key="1">
    <citation type="journal article" date="2023" name="bioRxiv">
        <title>Scaffold-level genome assemblies of two parasitoid biocontrol wasps reveal the parthenogenesis mechanism and an associated novel virus.</title>
        <authorList>
            <person name="Inwood S."/>
            <person name="Skelly J."/>
            <person name="Guhlin J."/>
            <person name="Harrop T."/>
            <person name="Goldson S."/>
            <person name="Dearden P."/>
        </authorList>
    </citation>
    <scope>NUCLEOTIDE SEQUENCE</scope>
    <source>
        <strain evidence="1">Irish</strain>
        <tissue evidence="1">Whole body</tissue>
    </source>
</reference>
<evidence type="ECO:0000313" key="1">
    <source>
        <dbReference type="EMBL" id="KAK0170414.1"/>
    </source>
</evidence>
<dbReference type="EMBL" id="JAQQBS010000004">
    <property type="protein sequence ID" value="KAK0170414.1"/>
    <property type="molecule type" value="Genomic_DNA"/>
</dbReference>
<organism evidence="1 2">
    <name type="scientific">Microctonus aethiopoides</name>
    <dbReference type="NCBI Taxonomy" id="144406"/>
    <lineage>
        <taxon>Eukaryota</taxon>
        <taxon>Metazoa</taxon>
        <taxon>Ecdysozoa</taxon>
        <taxon>Arthropoda</taxon>
        <taxon>Hexapoda</taxon>
        <taxon>Insecta</taxon>
        <taxon>Pterygota</taxon>
        <taxon>Neoptera</taxon>
        <taxon>Endopterygota</taxon>
        <taxon>Hymenoptera</taxon>
        <taxon>Apocrita</taxon>
        <taxon>Ichneumonoidea</taxon>
        <taxon>Braconidae</taxon>
        <taxon>Euphorinae</taxon>
        <taxon>Microctonus</taxon>
    </lineage>
</organism>
<name>A0AA39FIW9_9HYME</name>
<dbReference type="Proteomes" id="UP001168990">
    <property type="component" value="Unassembled WGS sequence"/>
</dbReference>
<sequence length="236" mass="28320">MNKHHIIQLNKAKENFKKNSRIFYNTSLEYKAKLICYQLLIRPIITYSTPILWNTGSTIIEELRKFERGCLRAILRAHRTKESNYKKRTKNKTIYNRANIPRIDIFMLKLVRRYFSKLDETNNTHIKEIANQNEELSIEMMKSGYLTPETFMFCDKIGVIQDQNNVPIIYHKKRHSTNKKITINNEEYNNDMLTFSTAMANRDIKDTDRLSTKYKWLHKDAKHIDELRRRTKKKNN</sequence>
<dbReference type="AlphaFoldDB" id="A0AA39FIW9"/>
<evidence type="ECO:0000313" key="2">
    <source>
        <dbReference type="Proteomes" id="UP001168990"/>
    </source>
</evidence>
<keyword evidence="2" id="KW-1185">Reference proteome</keyword>
<comment type="caution">
    <text evidence="1">The sequence shown here is derived from an EMBL/GenBank/DDBJ whole genome shotgun (WGS) entry which is preliminary data.</text>
</comment>